<dbReference type="OrthoDB" id="4194741at2"/>
<dbReference type="AlphaFoldDB" id="A0A1Z2KXR1"/>
<organism evidence="2 3">
    <name type="scientific">Streptomyces albireticuli</name>
    <dbReference type="NCBI Taxonomy" id="1940"/>
    <lineage>
        <taxon>Bacteria</taxon>
        <taxon>Bacillati</taxon>
        <taxon>Actinomycetota</taxon>
        <taxon>Actinomycetes</taxon>
        <taxon>Kitasatosporales</taxon>
        <taxon>Streptomycetaceae</taxon>
        <taxon>Streptomyces</taxon>
    </lineage>
</organism>
<feature type="compositionally biased region" description="Polar residues" evidence="1">
    <location>
        <begin position="1"/>
        <end position="10"/>
    </location>
</feature>
<gene>
    <name evidence="2" type="ORF">SMD11_1182</name>
</gene>
<dbReference type="KEGG" id="salj:SMD11_1182"/>
<evidence type="ECO:0000256" key="1">
    <source>
        <dbReference type="SAM" id="MobiDB-lite"/>
    </source>
</evidence>
<evidence type="ECO:0000313" key="3">
    <source>
        <dbReference type="Proteomes" id="UP000195755"/>
    </source>
</evidence>
<sequence>MRASKITNDLNAKESPVEVSANARHHSPGYTMERYGKRRPDAAKALAGRSAGRIGLARLAA</sequence>
<reference evidence="2 3" key="1">
    <citation type="submission" date="2017-06" db="EMBL/GenBank/DDBJ databases">
        <title>Streptomyces albireticuli Genome sequencing and assembly.</title>
        <authorList>
            <person name="Wang Y."/>
            <person name="Du B."/>
            <person name="Ding Y."/>
            <person name="Liu H."/>
            <person name="Hou Q."/>
            <person name="Liu K."/>
            <person name="Yao L."/>
            <person name="Wang C."/>
        </authorList>
    </citation>
    <scope>NUCLEOTIDE SEQUENCE [LARGE SCALE GENOMIC DNA]</scope>
    <source>
        <strain evidence="2 3">MDJK11</strain>
    </source>
</reference>
<proteinExistence type="predicted"/>
<dbReference type="EMBL" id="CP021744">
    <property type="protein sequence ID" value="ARZ66845.1"/>
    <property type="molecule type" value="Genomic_DNA"/>
</dbReference>
<accession>A0A1Z2KXR1</accession>
<dbReference type="RefSeq" id="WP_087925393.1">
    <property type="nucleotide sequence ID" value="NZ_CP021744.1"/>
</dbReference>
<dbReference type="Proteomes" id="UP000195755">
    <property type="component" value="Chromosome"/>
</dbReference>
<evidence type="ECO:0008006" key="4">
    <source>
        <dbReference type="Google" id="ProtNLM"/>
    </source>
</evidence>
<name>A0A1Z2KXR1_9ACTN</name>
<evidence type="ECO:0000313" key="2">
    <source>
        <dbReference type="EMBL" id="ARZ66845.1"/>
    </source>
</evidence>
<protein>
    <recommendedName>
        <fullName evidence="4">Integrase</fullName>
    </recommendedName>
</protein>
<feature type="region of interest" description="Disordered" evidence="1">
    <location>
        <begin position="1"/>
        <end position="37"/>
    </location>
</feature>